<proteinExistence type="inferred from homology"/>
<keyword evidence="2" id="KW-0229">DNA integration</keyword>
<dbReference type="RefSeq" id="WP_138088810.1">
    <property type="nucleotide sequence ID" value="NZ_VAUV01000028.1"/>
</dbReference>
<sequence>MGRHKQRTRTTAPKTSSNGITIQEIQRFSGDGSSYLTYRVQGWRQDGKWKRRQFKKRRDAETFAASKRVEMENKGTAQMLVLSPLTEEQHRQAANAFERLAGTYTLEQAISYFLENHRPPEHTISLRDAVGFYLDDCERSGIRPRTLFQKRSVLNQFTNAVDNDKVHSISPAKIQAFLKSLQAKNGAGPATRKTWNNYRNDLNHFFAWAREPDLASNRPYTFTNPVEKVRVFTAKQVAEQREPIPATTAPTRVVRIFSALMRWKGGRMVRHYALLYFAGIRPAELERMAGREGELINLKTGVITIPASVSKTGDQRQVTISPSLVEWLKVFTGDVMPPNQGRVGKLVRKHFAITHDEPRHSFISYHVAKNRSIGDAALQAGNSESIVKQHYLNTHTQAEGVEFFAIVPDLQTRRAIISKPLSNADQRVSYLKAV</sequence>
<dbReference type="OrthoDB" id="187607at2"/>
<dbReference type="InterPro" id="IPR050090">
    <property type="entry name" value="Tyrosine_recombinase_XerCD"/>
</dbReference>
<dbReference type="PANTHER" id="PTHR30349">
    <property type="entry name" value="PHAGE INTEGRASE-RELATED"/>
    <property type="match status" value="1"/>
</dbReference>
<dbReference type="GO" id="GO:0003677">
    <property type="term" value="F:DNA binding"/>
    <property type="evidence" value="ECO:0007669"/>
    <property type="project" value="UniProtKB-UniRule"/>
</dbReference>
<evidence type="ECO:0000256" key="2">
    <source>
        <dbReference type="ARBA" id="ARBA00022908"/>
    </source>
</evidence>
<keyword evidence="3 5" id="KW-0238">DNA-binding</keyword>
<evidence type="ECO:0000313" key="7">
    <source>
        <dbReference type="EMBL" id="TLD68300.1"/>
    </source>
</evidence>
<organism evidence="7 8">
    <name type="scientific">Phragmitibacter flavus</name>
    <dbReference type="NCBI Taxonomy" id="2576071"/>
    <lineage>
        <taxon>Bacteria</taxon>
        <taxon>Pseudomonadati</taxon>
        <taxon>Verrucomicrobiota</taxon>
        <taxon>Verrucomicrobiia</taxon>
        <taxon>Verrucomicrobiales</taxon>
        <taxon>Verrucomicrobiaceae</taxon>
        <taxon>Phragmitibacter</taxon>
    </lineage>
</organism>
<dbReference type="AlphaFoldDB" id="A0A5R8K7H7"/>
<dbReference type="EMBL" id="VAUV01000028">
    <property type="protein sequence ID" value="TLD68300.1"/>
    <property type="molecule type" value="Genomic_DNA"/>
</dbReference>
<dbReference type="GO" id="GO:0015074">
    <property type="term" value="P:DNA integration"/>
    <property type="evidence" value="ECO:0007669"/>
    <property type="project" value="UniProtKB-KW"/>
</dbReference>
<evidence type="ECO:0000256" key="3">
    <source>
        <dbReference type="ARBA" id="ARBA00023125"/>
    </source>
</evidence>
<evidence type="ECO:0000259" key="6">
    <source>
        <dbReference type="PROSITE" id="PS51900"/>
    </source>
</evidence>
<reference evidence="7 8" key="1">
    <citation type="submission" date="2019-05" db="EMBL/GenBank/DDBJ databases">
        <title>Verrucobacter flavum gen. nov., sp. nov. a new member of the family Verrucomicrobiaceae.</title>
        <authorList>
            <person name="Szuroczki S."/>
            <person name="Abbaszade G."/>
            <person name="Szabo A."/>
            <person name="Felfoldi T."/>
            <person name="Schumann P."/>
            <person name="Boka K."/>
            <person name="Keki Z."/>
            <person name="Toumi M."/>
            <person name="Toth E."/>
        </authorList>
    </citation>
    <scope>NUCLEOTIDE SEQUENCE [LARGE SCALE GENOMIC DNA]</scope>
    <source>
        <strain evidence="7 8">MG-N-17</strain>
    </source>
</reference>
<dbReference type="Gene3D" id="1.10.150.130">
    <property type="match status" value="1"/>
</dbReference>
<keyword evidence="4" id="KW-0233">DNA recombination</keyword>
<keyword evidence="8" id="KW-1185">Reference proteome</keyword>
<dbReference type="InterPro" id="IPR013762">
    <property type="entry name" value="Integrase-like_cat_sf"/>
</dbReference>
<gene>
    <name evidence="7" type="ORF">FEM03_23575</name>
</gene>
<dbReference type="SUPFAM" id="SSF56349">
    <property type="entry name" value="DNA breaking-rejoining enzymes"/>
    <property type="match status" value="1"/>
</dbReference>
<evidence type="ECO:0000313" key="8">
    <source>
        <dbReference type="Proteomes" id="UP000306196"/>
    </source>
</evidence>
<evidence type="ECO:0000256" key="5">
    <source>
        <dbReference type="PROSITE-ProRule" id="PRU01248"/>
    </source>
</evidence>
<name>A0A5R8K7H7_9BACT</name>
<comment type="similarity">
    <text evidence="1">Belongs to the 'phage' integrase family.</text>
</comment>
<dbReference type="GO" id="GO:0006310">
    <property type="term" value="P:DNA recombination"/>
    <property type="evidence" value="ECO:0007669"/>
    <property type="project" value="UniProtKB-KW"/>
</dbReference>
<dbReference type="PANTHER" id="PTHR30349:SF41">
    <property type="entry name" value="INTEGRASE_RECOMBINASE PROTEIN MJ0367-RELATED"/>
    <property type="match status" value="1"/>
</dbReference>
<comment type="caution">
    <text evidence="7">The sequence shown here is derived from an EMBL/GenBank/DDBJ whole genome shotgun (WGS) entry which is preliminary data.</text>
</comment>
<protein>
    <recommendedName>
        <fullName evidence="6">Core-binding (CB) domain-containing protein</fullName>
    </recommendedName>
</protein>
<dbReference type="InterPro" id="IPR011010">
    <property type="entry name" value="DNA_brk_join_enz"/>
</dbReference>
<dbReference type="Proteomes" id="UP000306196">
    <property type="component" value="Unassembled WGS sequence"/>
</dbReference>
<dbReference type="InterPro" id="IPR044068">
    <property type="entry name" value="CB"/>
</dbReference>
<dbReference type="PROSITE" id="PS51900">
    <property type="entry name" value="CB"/>
    <property type="match status" value="1"/>
</dbReference>
<evidence type="ECO:0000256" key="1">
    <source>
        <dbReference type="ARBA" id="ARBA00008857"/>
    </source>
</evidence>
<evidence type="ECO:0000256" key="4">
    <source>
        <dbReference type="ARBA" id="ARBA00023172"/>
    </source>
</evidence>
<feature type="domain" description="Core-binding (CB)" evidence="6">
    <location>
        <begin position="104"/>
        <end position="210"/>
    </location>
</feature>
<dbReference type="InterPro" id="IPR010998">
    <property type="entry name" value="Integrase_recombinase_N"/>
</dbReference>
<dbReference type="Gene3D" id="1.10.443.10">
    <property type="entry name" value="Intergrase catalytic core"/>
    <property type="match status" value="1"/>
</dbReference>
<accession>A0A5R8K7H7</accession>